<dbReference type="Proteomes" id="UP001152747">
    <property type="component" value="Unassembled WGS sequence"/>
</dbReference>
<organism evidence="2 3">
    <name type="scientific">Caenorhabditis angaria</name>
    <dbReference type="NCBI Taxonomy" id="860376"/>
    <lineage>
        <taxon>Eukaryota</taxon>
        <taxon>Metazoa</taxon>
        <taxon>Ecdysozoa</taxon>
        <taxon>Nematoda</taxon>
        <taxon>Chromadorea</taxon>
        <taxon>Rhabditida</taxon>
        <taxon>Rhabditina</taxon>
        <taxon>Rhabditomorpha</taxon>
        <taxon>Rhabditoidea</taxon>
        <taxon>Rhabditidae</taxon>
        <taxon>Peloderinae</taxon>
        <taxon>Caenorhabditis</taxon>
    </lineage>
</organism>
<evidence type="ECO:0000313" key="3">
    <source>
        <dbReference type="Proteomes" id="UP001152747"/>
    </source>
</evidence>
<accession>A0A9P1NA01</accession>
<dbReference type="EMBL" id="CANHGI010000006">
    <property type="protein sequence ID" value="CAI5456669.1"/>
    <property type="molecule type" value="Genomic_DNA"/>
</dbReference>
<proteinExistence type="predicted"/>
<evidence type="ECO:0000313" key="2">
    <source>
        <dbReference type="EMBL" id="CAI5456669.1"/>
    </source>
</evidence>
<protein>
    <submittedName>
        <fullName evidence="2">Uncharacterized protein</fullName>
    </submittedName>
</protein>
<dbReference type="AlphaFoldDB" id="A0A9P1NA01"/>
<gene>
    <name evidence="2" type="ORF">CAMP_LOCUS19306</name>
</gene>
<feature type="region of interest" description="Disordered" evidence="1">
    <location>
        <begin position="18"/>
        <end position="38"/>
    </location>
</feature>
<sequence length="315" mass="36580">MNPFRFLASSQDASAFPRDFSESHFQNPPQDPSLLQAPKQNPLKRAHDFSDLFFIQAEPPAKLAKKLEEIDKSQFINHQDILFMEDFMEEVNISPIDISFGYQGCFKIKRSIIFKTLQPELYMHCVDVILRRSLSIVKGDLNLRLIDVRFIHPQLPQGQKCFFNKTFSRKNVQEMVNELILAEKQNPKFGFDENLQIHIAIINRTKYVLGENNTLLKAIAICLSYELQKTDKSFYINFAYLLQEEQQQDQAVEFLLKKYILIPIDFTIQTMPLIAEKMVDYEIIVITKDSRLIFNEGQAKCITLAEINGKFDAVI</sequence>
<name>A0A9P1NA01_9PELO</name>
<keyword evidence="3" id="KW-1185">Reference proteome</keyword>
<evidence type="ECO:0000256" key="1">
    <source>
        <dbReference type="SAM" id="MobiDB-lite"/>
    </source>
</evidence>
<comment type="caution">
    <text evidence="2">The sequence shown here is derived from an EMBL/GenBank/DDBJ whole genome shotgun (WGS) entry which is preliminary data.</text>
</comment>
<reference evidence="2" key="1">
    <citation type="submission" date="2022-11" db="EMBL/GenBank/DDBJ databases">
        <authorList>
            <person name="Kikuchi T."/>
        </authorList>
    </citation>
    <scope>NUCLEOTIDE SEQUENCE</scope>
    <source>
        <strain evidence="2">PS1010</strain>
    </source>
</reference>